<sequence length="73" mass="8551">NSSRVRNAFRGSKRVWCKQVGHHNGWWEVGTTINLRARWRLLRFALKLDEAGNMFVSVYGTVRRLEGARHRNA</sequence>
<dbReference type="Proteomes" id="UP000265520">
    <property type="component" value="Unassembled WGS sequence"/>
</dbReference>
<comment type="caution">
    <text evidence="1">The sequence shown here is derived from an EMBL/GenBank/DDBJ whole genome shotgun (WGS) entry which is preliminary data.</text>
</comment>
<dbReference type="EMBL" id="LXQA010462515">
    <property type="protein sequence ID" value="MCI53398.1"/>
    <property type="molecule type" value="Genomic_DNA"/>
</dbReference>
<protein>
    <submittedName>
        <fullName evidence="1">Uncharacterized protein</fullName>
    </submittedName>
</protein>
<organism evidence="1 2">
    <name type="scientific">Trifolium medium</name>
    <dbReference type="NCBI Taxonomy" id="97028"/>
    <lineage>
        <taxon>Eukaryota</taxon>
        <taxon>Viridiplantae</taxon>
        <taxon>Streptophyta</taxon>
        <taxon>Embryophyta</taxon>
        <taxon>Tracheophyta</taxon>
        <taxon>Spermatophyta</taxon>
        <taxon>Magnoliopsida</taxon>
        <taxon>eudicotyledons</taxon>
        <taxon>Gunneridae</taxon>
        <taxon>Pentapetalae</taxon>
        <taxon>rosids</taxon>
        <taxon>fabids</taxon>
        <taxon>Fabales</taxon>
        <taxon>Fabaceae</taxon>
        <taxon>Papilionoideae</taxon>
        <taxon>50 kb inversion clade</taxon>
        <taxon>NPAAA clade</taxon>
        <taxon>Hologalegina</taxon>
        <taxon>IRL clade</taxon>
        <taxon>Trifolieae</taxon>
        <taxon>Trifolium</taxon>
    </lineage>
</organism>
<accession>A0A392SX22</accession>
<proteinExistence type="predicted"/>
<evidence type="ECO:0000313" key="1">
    <source>
        <dbReference type="EMBL" id="MCI53398.1"/>
    </source>
</evidence>
<keyword evidence="2" id="KW-1185">Reference proteome</keyword>
<evidence type="ECO:0000313" key="2">
    <source>
        <dbReference type="Proteomes" id="UP000265520"/>
    </source>
</evidence>
<feature type="non-terminal residue" evidence="1">
    <location>
        <position position="1"/>
    </location>
</feature>
<dbReference type="AlphaFoldDB" id="A0A392SX22"/>
<reference evidence="1 2" key="1">
    <citation type="journal article" date="2018" name="Front. Plant Sci.">
        <title>Red Clover (Trifolium pratense) and Zigzag Clover (T. medium) - A Picture of Genomic Similarities and Differences.</title>
        <authorList>
            <person name="Dluhosova J."/>
            <person name="Istvanek J."/>
            <person name="Nedelnik J."/>
            <person name="Repkova J."/>
        </authorList>
    </citation>
    <scope>NUCLEOTIDE SEQUENCE [LARGE SCALE GENOMIC DNA]</scope>
    <source>
        <strain evidence="2">cv. 10/8</strain>
        <tissue evidence="1">Leaf</tissue>
    </source>
</reference>
<name>A0A392SX22_9FABA</name>